<dbReference type="EMBL" id="MU005628">
    <property type="protein sequence ID" value="KAF2676875.1"/>
    <property type="molecule type" value="Genomic_DNA"/>
</dbReference>
<accession>A0A6G1IFG5</accession>
<feature type="region of interest" description="Disordered" evidence="1">
    <location>
        <begin position="60"/>
        <end position="115"/>
    </location>
</feature>
<proteinExistence type="predicted"/>
<dbReference type="Proteomes" id="UP000799291">
    <property type="component" value="Unassembled WGS sequence"/>
</dbReference>
<evidence type="ECO:0000313" key="2">
    <source>
        <dbReference type="EMBL" id="KAF2676875.1"/>
    </source>
</evidence>
<organism evidence="2 3">
    <name type="scientific">Lentithecium fluviatile CBS 122367</name>
    <dbReference type="NCBI Taxonomy" id="1168545"/>
    <lineage>
        <taxon>Eukaryota</taxon>
        <taxon>Fungi</taxon>
        <taxon>Dikarya</taxon>
        <taxon>Ascomycota</taxon>
        <taxon>Pezizomycotina</taxon>
        <taxon>Dothideomycetes</taxon>
        <taxon>Pleosporomycetidae</taxon>
        <taxon>Pleosporales</taxon>
        <taxon>Massarineae</taxon>
        <taxon>Lentitheciaceae</taxon>
        <taxon>Lentithecium</taxon>
    </lineage>
</organism>
<name>A0A6G1IFG5_9PLEO</name>
<evidence type="ECO:0000313" key="3">
    <source>
        <dbReference type="Proteomes" id="UP000799291"/>
    </source>
</evidence>
<reference evidence="2" key="1">
    <citation type="journal article" date="2020" name="Stud. Mycol.">
        <title>101 Dothideomycetes genomes: a test case for predicting lifestyles and emergence of pathogens.</title>
        <authorList>
            <person name="Haridas S."/>
            <person name="Albert R."/>
            <person name="Binder M."/>
            <person name="Bloem J."/>
            <person name="Labutti K."/>
            <person name="Salamov A."/>
            <person name="Andreopoulos B."/>
            <person name="Baker S."/>
            <person name="Barry K."/>
            <person name="Bills G."/>
            <person name="Bluhm B."/>
            <person name="Cannon C."/>
            <person name="Castanera R."/>
            <person name="Culley D."/>
            <person name="Daum C."/>
            <person name="Ezra D."/>
            <person name="Gonzalez J."/>
            <person name="Henrissat B."/>
            <person name="Kuo A."/>
            <person name="Liang C."/>
            <person name="Lipzen A."/>
            <person name="Lutzoni F."/>
            <person name="Magnuson J."/>
            <person name="Mondo S."/>
            <person name="Nolan M."/>
            <person name="Ohm R."/>
            <person name="Pangilinan J."/>
            <person name="Park H.-J."/>
            <person name="Ramirez L."/>
            <person name="Alfaro M."/>
            <person name="Sun H."/>
            <person name="Tritt A."/>
            <person name="Yoshinaga Y."/>
            <person name="Zwiers L.-H."/>
            <person name="Turgeon B."/>
            <person name="Goodwin S."/>
            <person name="Spatafora J."/>
            <person name="Crous P."/>
            <person name="Grigoriev I."/>
        </authorList>
    </citation>
    <scope>NUCLEOTIDE SEQUENCE</scope>
    <source>
        <strain evidence="2">CBS 122367</strain>
    </source>
</reference>
<dbReference type="AlphaFoldDB" id="A0A6G1IFG5"/>
<keyword evidence="3" id="KW-1185">Reference proteome</keyword>
<gene>
    <name evidence="2" type="ORF">K458DRAFT_177516</name>
</gene>
<protein>
    <submittedName>
        <fullName evidence="2">Uncharacterized protein</fullName>
    </submittedName>
</protein>
<sequence length="149" mass="16961">MPLFSCFRAFCYKKKRDARRKRRNKSLPCNDERYTGPNSFSGIYANVPLEMYNSGRNRCRTTDAASVDPPPPYESLLPRSMIREEATPSSEEDATRSLSAAGGWRSRHIPQQPRNSSQLLAKHLTVSFLPIRVPHCPSVRADVIPLLYH</sequence>
<evidence type="ECO:0000256" key="1">
    <source>
        <dbReference type="SAM" id="MobiDB-lite"/>
    </source>
</evidence>